<dbReference type="Gene3D" id="3.10.180.10">
    <property type="entry name" value="2,3-Dihydroxybiphenyl 1,2-Dioxygenase, domain 1"/>
    <property type="match status" value="1"/>
</dbReference>
<organism evidence="2 3">
    <name type="scientific">Marinobacter halodurans</name>
    <dbReference type="NCBI Taxonomy" id="2528979"/>
    <lineage>
        <taxon>Bacteria</taxon>
        <taxon>Pseudomonadati</taxon>
        <taxon>Pseudomonadota</taxon>
        <taxon>Gammaproteobacteria</taxon>
        <taxon>Pseudomonadales</taxon>
        <taxon>Marinobacteraceae</taxon>
        <taxon>Marinobacter</taxon>
    </lineage>
</organism>
<protein>
    <recommendedName>
        <fullName evidence="1">Glyoxalase/fosfomycin resistance/dioxygenase domain-containing protein</fullName>
    </recommendedName>
</protein>
<dbReference type="RefSeq" id="WP_131483955.1">
    <property type="nucleotide sequence ID" value="NZ_SJDL01000051.1"/>
</dbReference>
<dbReference type="Pfam" id="PF00903">
    <property type="entry name" value="Glyoxalase"/>
    <property type="match status" value="1"/>
</dbReference>
<comment type="caution">
    <text evidence="2">The sequence shown here is derived from an EMBL/GenBank/DDBJ whole genome shotgun (WGS) entry which is preliminary data.</text>
</comment>
<keyword evidence="3" id="KW-1185">Reference proteome</keyword>
<dbReference type="InterPro" id="IPR029068">
    <property type="entry name" value="Glyas_Bleomycin-R_OHBP_Dase"/>
</dbReference>
<reference evidence="2 3" key="1">
    <citation type="submission" date="2019-02" db="EMBL/GenBank/DDBJ databases">
        <title>Marinobacter halodurans sp. nov., a marine bacterium isolated from sea tidal flat.</title>
        <authorList>
            <person name="Yoo Y."/>
            <person name="Lee D.W."/>
            <person name="Kim B.S."/>
            <person name="Kim J.-J."/>
        </authorList>
    </citation>
    <scope>NUCLEOTIDE SEQUENCE [LARGE SCALE GENOMIC DNA]</scope>
    <source>
        <strain evidence="2 3">YJ-S3-2</strain>
    </source>
</reference>
<accession>A0ABY1ZEU6</accession>
<name>A0ABY1ZEU6_9GAMM</name>
<feature type="domain" description="Glyoxalase/fosfomycin resistance/dioxygenase" evidence="1">
    <location>
        <begin position="12"/>
        <end position="47"/>
    </location>
</feature>
<evidence type="ECO:0000313" key="3">
    <source>
        <dbReference type="Proteomes" id="UP000313645"/>
    </source>
</evidence>
<evidence type="ECO:0000313" key="2">
    <source>
        <dbReference type="EMBL" id="TBW48230.1"/>
    </source>
</evidence>
<sequence length="119" mass="13196">MSVKPRFGFLVEYVSDIEAATRFYTEVVGLEVQRHHPTFVQFDHFAIASDAPMAGGSNLELYWLVDDAERALGELPQEAQVCLPLTSLPFGKVFGIRNADGKPRYLLELAADRPSRAVG</sequence>
<dbReference type="Proteomes" id="UP000313645">
    <property type="component" value="Unassembled WGS sequence"/>
</dbReference>
<dbReference type="SUPFAM" id="SSF54593">
    <property type="entry name" value="Glyoxalase/Bleomycin resistance protein/Dihydroxybiphenyl dioxygenase"/>
    <property type="match status" value="1"/>
</dbReference>
<dbReference type="EMBL" id="SJDL01000051">
    <property type="protein sequence ID" value="TBW48230.1"/>
    <property type="molecule type" value="Genomic_DNA"/>
</dbReference>
<dbReference type="InterPro" id="IPR004360">
    <property type="entry name" value="Glyas_Fos-R_dOase_dom"/>
</dbReference>
<gene>
    <name evidence="2" type="ORF">EZI54_21580</name>
</gene>
<proteinExistence type="predicted"/>
<evidence type="ECO:0000259" key="1">
    <source>
        <dbReference type="Pfam" id="PF00903"/>
    </source>
</evidence>